<protein>
    <submittedName>
        <fullName evidence="1">Uncharacterized protein</fullName>
    </submittedName>
</protein>
<dbReference type="EMBL" id="JTDY01003739">
    <property type="protein sequence ID" value="KOB69066.1"/>
    <property type="molecule type" value="Genomic_DNA"/>
</dbReference>
<gene>
    <name evidence="1" type="ORF">OBRU01_17309</name>
</gene>
<name>A0A0L7L167_OPEBR</name>
<evidence type="ECO:0000313" key="1">
    <source>
        <dbReference type="EMBL" id="KOB69066.1"/>
    </source>
</evidence>
<dbReference type="Proteomes" id="UP000037510">
    <property type="component" value="Unassembled WGS sequence"/>
</dbReference>
<feature type="non-terminal residue" evidence="1">
    <location>
        <position position="1"/>
    </location>
</feature>
<reference evidence="1 2" key="1">
    <citation type="journal article" date="2015" name="Genome Biol. Evol.">
        <title>The genome of winter moth (Operophtera brumata) provides a genomic perspective on sexual dimorphism and phenology.</title>
        <authorList>
            <person name="Derks M.F."/>
            <person name="Smit S."/>
            <person name="Salis L."/>
            <person name="Schijlen E."/>
            <person name="Bossers A."/>
            <person name="Mateman C."/>
            <person name="Pijl A.S."/>
            <person name="de Ridder D."/>
            <person name="Groenen M.A."/>
            <person name="Visser M.E."/>
            <person name="Megens H.J."/>
        </authorList>
    </citation>
    <scope>NUCLEOTIDE SEQUENCE [LARGE SCALE GENOMIC DNA]</scope>
    <source>
        <strain evidence="1">WM2013NL</strain>
        <tissue evidence="1">Head and thorax</tissue>
    </source>
</reference>
<accession>A0A0L7L167</accession>
<comment type="caution">
    <text evidence="1">The sequence shown here is derived from an EMBL/GenBank/DDBJ whole genome shotgun (WGS) entry which is preliminary data.</text>
</comment>
<proteinExistence type="predicted"/>
<dbReference type="AlphaFoldDB" id="A0A0L7L167"/>
<dbReference type="STRING" id="104452.A0A0L7L167"/>
<organism evidence="1 2">
    <name type="scientific">Operophtera brumata</name>
    <name type="common">Winter moth</name>
    <name type="synonym">Phalaena brumata</name>
    <dbReference type="NCBI Taxonomy" id="104452"/>
    <lineage>
        <taxon>Eukaryota</taxon>
        <taxon>Metazoa</taxon>
        <taxon>Ecdysozoa</taxon>
        <taxon>Arthropoda</taxon>
        <taxon>Hexapoda</taxon>
        <taxon>Insecta</taxon>
        <taxon>Pterygota</taxon>
        <taxon>Neoptera</taxon>
        <taxon>Endopterygota</taxon>
        <taxon>Lepidoptera</taxon>
        <taxon>Glossata</taxon>
        <taxon>Ditrysia</taxon>
        <taxon>Geometroidea</taxon>
        <taxon>Geometridae</taxon>
        <taxon>Larentiinae</taxon>
        <taxon>Operophtera</taxon>
    </lineage>
</organism>
<evidence type="ECO:0000313" key="2">
    <source>
        <dbReference type="Proteomes" id="UP000037510"/>
    </source>
</evidence>
<keyword evidence="2" id="KW-1185">Reference proteome</keyword>
<sequence length="140" mass="15526">VFQKIPASSMILSNYDPFYSPLLSRLDGIFASLGLTPSENAINDGMQIGGQSVHDVKLEGCREQLICLMYAAPAKYAPYISDNPEILRFFRYMRAARRGQESMDCMTAFPACSSNAGPAHTMIAAYHDINKLVTARKIRN</sequence>